<dbReference type="Pfam" id="PF07973">
    <property type="entry name" value="tRNA_SAD"/>
    <property type="match status" value="1"/>
</dbReference>
<dbReference type="PANTHER" id="PTHR11451:SF44">
    <property type="entry name" value="THREONINE--TRNA LIGASE, CHLOROPLASTIC_MITOCHONDRIAL 2"/>
    <property type="match status" value="1"/>
</dbReference>
<dbReference type="NCBIfam" id="TIGR00418">
    <property type="entry name" value="thrS"/>
    <property type="match status" value="1"/>
</dbReference>
<dbReference type="CDD" id="cd00771">
    <property type="entry name" value="ThrRS_core"/>
    <property type="match status" value="1"/>
</dbReference>
<comment type="similarity">
    <text evidence="1 13">Belongs to the class-II aminoacyl-tRNA synthetase family.</text>
</comment>
<comment type="catalytic activity">
    <reaction evidence="12 13">
        <text>tRNA(Thr) + L-threonine + ATP = L-threonyl-tRNA(Thr) + AMP + diphosphate + H(+)</text>
        <dbReference type="Rhea" id="RHEA:24624"/>
        <dbReference type="Rhea" id="RHEA-COMP:9670"/>
        <dbReference type="Rhea" id="RHEA-COMP:9704"/>
        <dbReference type="ChEBI" id="CHEBI:15378"/>
        <dbReference type="ChEBI" id="CHEBI:30616"/>
        <dbReference type="ChEBI" id="CHEBI:33019"/>
        <dbReference type="ChEBI" id="CHEBI:57926"/>
        <dbReference type="ChEBI" id="CHEBI:78442"/>
        <dbReference type="ChEBI" id="CHEBI:78534"/>
        <dbReference type="ChEBI" id="CHEBI:456215"/>
        <dbReference type="EC" id="6.1.1.3"/>
    </reaction>
</comment>
<comment type="caution">
    <text evidence="15">The sequence shown here is derived from an EMBL/GenBank/DDBJ whole genome shotgun (WGS) entry which is preliminary data.</text>
</comment>
<feature type="binding site" evidence="13">
    <location>
        <position position="321"/>
    </location>
    <ligand>
        <name>Zn(2+)</name>
        <dbReference type="ChEBI" id="CHEBI:29105"/>
        <note>catalytic</note>
    </ligand>
</feature>
<name>A0A2H0XX71_UNCSA</name>
<dbReference type="CDD" id="cd00860">
    <property type="entry name" value="ThrRS_anticodon"/>
    <property type="match status" value="1"/>
</dbReference>
<dbReference type="HAMAP" id="MF_00184">
    <property type="entry name" value="Thr_tRNA_synth"/>
    <property type="match status" value="1"/>
</dbReference>
<sequence length="576" mass="66497">MSQNDLETIRHSTSHVLAQAVKALYPGAKLGIGPAIEEGFYYDFDLPAAISVADLSKIEEKMKEVIKANQKFEKIELSKEEALKQLKAADEPYKIELLVEIPDKNVTFYKNGDFADMCRGPHLRYTKEIKAFKLLSVAGAYWRGSEKNKMLTRIYGTAFQGKEELAEFLRLKVEAEQRDHRKLGRELDLFSFHDEAPANAFFHPKGVLLFNKLIDFARAENTKRGYQEVMTPLILSEELWHRSGHYDNYKEHMYFTKVDERDFAVKPMNCPGGLLIFKEKKYSYRDLPLRVGEFGRVHRHEKSGVTHGLFRVRTFVQDDAHIFCTEEQIENEIVSVIDQVFFTYKTFGFKDFEVELSTEPEKAMGSKEIWRKAEGALAAALKKAKINFKINEGDGAFYGPKIDFHIKDSLNRKWQCGTIQLDFSMPERFELTYTGPDGQEHRPVMIHRAIYGSIERFMGILIEHFGGKFPLWLSPVQVKLLPVSEKFFDYAQEIKKELADNGLRVEIDFSAEKLGYKIRQAQLEKLPYMLILGEKEAKEKLVAIRDRTKGDLGAKLLGQFLLMLKKEIDNRRENVV</sequence>
<dbReference type="InterPro" id="IPR002314">
    <property type="entry name" value="aa-tRNA-synt_IIb"/>
</dbReference>
<dbReference type="SUPFAM" id="SSF52954">
    <property type="entry name" value="Class II aaRS ABD-related"/>
    <property type="match status" value="1"/>
</dbReference>
<dbReference type="InterPro" id="IPR002320">
    <property type="entry name" value="Thr-tRNA-ligase_IIa"/>
</dbReference>
<reference evidence="15 16" key="1">
    <citation type="submission" date="2017-09" db="EMBL/GenBank/DDBJ databases">
        <title>Depth-based differentiation of microbial function through sediment-hosted aquifers and enrichment of novel symbionts in the deep terrestrial subsurface.</title>
        <authorList>
            <person name="Probst A.J."/>
            <person name="Ladd B."/>
            <person name="Jarett J.K."/>
            <person name="Geller-Mcgrath D.E."/>
            <person name="Sieber C.M."/>
            <person name="Emerson J.B."/>
            <person name="Anantharaman K."/>
            <person name="Thomas B.C."/>
            <person name="Malmstrom R."/>
            <person name="Stieglmeier M."/>
            <person name="Klingl A."/>
            <person name="Woyke T."/>
            <person name="Ryan C.M."/>
            <person name="Banfield J.F."/>
        </authorList>
    </citation>
    <scope>NUCLEOTIDE SEQUENCE [LARGE SCALE GENOMIC DNA]</scope>
    <source>
        <strain evidence="15">CG08_land_8_20_14_0_20_45_16</strain>
    </source>
</reference>
<dbReference type="Proteomes" id="UP000231343">
    <property type="component" value="Unassembled WGS sequence"/>
</dbReference>
<dbReference type="EMBL" id="PEYM01000085">
    <property type="protein sequence ID" value="PIS29451.1"/>
    <property type="molecule type" value="Genomic_DNA"/>
</dbReference>
<dbReference type="InterPro" id="IPR012947">
    <property type="entry name" value="tRNA_SAD"/>
</dbReference>
<feature type="binding site" evidence="13">
    <location>
        <position position="447"/>
    </location>
    <ligand>
        <name>Zn(2+)</name>
        <dbReference type="ChEBI" id="CHEBI:29105"/>
        <note>catalytic</note>
    </ligand>
</feature>
<evidence type="ECO:0000256" key="9">
    <source>
        <dbReference type="ARBA" id="ARBA00022884"/>
    </source>
</evidence>
<keyword evidence="9 13" id="KW-0694">RNA-binding</keyword>
<dbReference type="SUPFAM" id="SSF55681">
    <property type="entry name" value="Class II aaRS and biotin synthetases"/>
    <property type="match status" value="1"/>
</dbReference>
<evidence type="ECO:0000256" key="5">
    <source>
        <dbReference type="ARBA" id="ARBA00022723"/>
    </source>
</evidence>
<evidence type="ECO:0000256" key="8">
    <source>
        <dbReference type="ARBA" id="ARBA00022840"/>
    </source>
</evidence>
<evidence type="ECO:0000256" key="3">
    <source>
        <dbReference type="ARBA" id="ARBA00022555"/>
    </source>
</evidence>
<dbReference type="InterPro" id="IPR036621">
    <property type="entry name" value="Anticodon-bd_dom_sf"/>
</dbReference>
<dbReference type="InterPro" id="IPR018163">
    <property type="entry name" value="Thr/Ala-tRNA-synth_IIc_edit"/>
</dbReference>
<dbReference type="GO" id="GO:0004829">
    <property type="term" value="F:threonine-tRNA ligase activity"/>
    <property type="evidence" value="ECO:0007669"/>
    <property type="project" value="UniProtKB-UniRule"/>
</dbReference>
<comment type="subunit">
    <text evidence="13">Homodimer.</text>
</comment>
<dbReference type="FunFam" id="3.30.930.10:FF:000002">
    <property type="entry name" value="Threonine--tRNA ligase"/>
    <property type="match status" value="1"/>
</dbReference>
<keyword evidence="10 13" id="KW-0648">Protein biosynthesis</keyword>
<dbReference type="SUPFAM" id="SSF55186">
    <property type="entry name" value="ThrRS/AlaRS common domain"/>
    <property type="match status" value="1"/>
</dbReference>
<dbReference type="GO" id="GO:0005524">
    <property type="term" value="F:ATP binding"/>
    <property type="evidence" value="ECO:0007669"/>
    <property type="project" value="UniProtKB-UniRule"/>
</dbReference>
<evidence type="ECO:0000313" key="16">
    <source>
        <dbReference type="Proteomes" id="UP000231343"/>
    </source>
</evidence>
<dbReference type="Gene3D" id="3.40.50.800">
    <property type="entry name" value="Anticodon-binding domain"/>
    <property type="match status" value="1"/>
</dbReference>
<proteinExistence type="inferred from homology"/>
<dbReference type="InterPro" id="IPR045864">
    <property type="entry name" value="aa-tRNA-synth_II/BPL/LPL"/>
</dbReference>
<dbReference type="GO" id="GO:0046872">
    <property type="term" value="F:metal ion binding"/>
    <property type="evidence" value="ECO:0007669"/>
    <property type="project" value="UniProtKB-KW"/>
</dbReference>
<evidence type="ECO:0000256" key="11">
    <source>
        <dbReference type="ARBA" id="ARBA00023146"/>
    </source>
</evidence>
<keyword evidence="8 13" id="KW-0067">ATP-binding</keyword>
<keyword evidence="4 13" id="KW-0436">Ligase</keyword>
<evidence type="ECO:0000256" key="10">
    <source>
        <dbReference type="ARBA" id="ARBA00022917"/>
    </source>
</evidence>
<dbReference type="GO" id="GO:0000049">
    <property type="term" value="F:tRNA binding"/>
    <property type="evidence" value="ECO:0007669"/>
    <property type="project" value="UniProtKB-KW"/>
</dbReference>
<dbReference type="FunFam" id="3.30.54.20:FF:000002">
    <property type="entry name" value="Threonine--tRNA ligase"/>
    <property type="match status" value="1"/>
</dbReference>
<dbReference type="Pfam" id="PF00587">
    <property type="entry name" value="tRNA-synt_2b"/>
    <property type="match status" value="1"/>
</dbReference>
<protein>
    <recommendedName>
        <fullName evidence="13">Threonine--tRNA ligase</fullName>
        <ecNumber evidence="13">6.1.1.3</ecNumber>
    </recommendedName>
    <alternativeName>
        <fullName evidence="13">Threonyl-tRNA synthetase</fullName>
        <shortName evidence="13">ThrRS</shortName>
    </alternativeName>
</protein>
<dbReference type="Gene3D" id="3.30.980.10">
    <property type="entry name" value="Threonyl-trna Synthetase, Chain A, domain 2"/>
    <property type="match status" value="1"/>
</dbReference>
<evidence type="ECO:0000313" key="15">
    <source>
        <dbReference type="EMBL" id="PIS29451.1"/>
    </source>
</evidence>
<dbReference type="FunFam" id="3.40.50.800:FF:000001">
    <property type="entry name" value="Threonine--tRNA ligase"/>
    <property type="match status" value="1"/>
</dbReference>
<evidence type="ECO:0000256" key="7">
    <source>
        <dbReference type="ARBA" id="ARBA00022833"/>
    </source>
</evidence>
<dbReference type="InterPro" id="IPR033728">
    <property type="entry name" value="ThrRS_core"/>
</dbReference>
<dbReference type="SMART" id="SM00863">
    <property type="entry name" value="tRNA_SAD"/>
    <property type="match status" value="1"/>
</dbReference>
<comment type="subcellular location">
    <subcellularLocation>
        <location evidence="13">Cytoplasm</location>
    </subcellularLocation>
</comment>
<dbReference type="GO" id="GO:0006435">
    <property type="term" value="P:threonyl-tRNA aminoacylation"/>
    <property type="evidence" value="ECO:0007669"/>
    <property type="project" value="UniProtKB-UniRule"/>
</dbReference>
<evidence type="ECO:0000256" key="1">
    <source>
        <dbReference type="ARBA" id="ARBA00008226"/>
    </source>
</evidence>
<dbReference type="EC" id="6.1.1.3" evidence="13"/>
<dbReference type="PRINTS" id="PR01047">
    <property type="entry name" value="TRNASYNTHTHR"/>
</dbReference>
<dbReference type="FunFam" id="3.30.980.10:FF:000005">
    <property type="entry name" value="Threonyl-tRNA synthetase, mitochondrial"/>
    <property type="match status" value="1"/>
</dbReference>
<evidence type="ECO:0000256" key="6">
    <source>
        <dbReference type="ARBA" id="ARBA00022741"/>
    </source>
</evidence>
<dbReference type="InterPro" id="IPR047246">
    <property type="entry name" value="ThrRS_anticodon"/>
</dbReference>
<dbReference type="Gene3D" id="3.30.930.10">
    <property type="entry name" value="Bira Bifunctional Protein, Domain 2"/>
    <property type="match status" value="1"/>
</dbReference>
<feature type="domain" description="Aminoacyl-transfer RNA synthetases class-II family profile" evidence="14">
    <location>
        <begin position="203"/>
        <end position="470"/>
    </location>
</feature>
<evidence type="ECO:0000256" key="4">
    <source>
        <dbReference type="ARBA" id="ARBA00022598"/>
    </source>
</evidence>
<feature type="binding site" evidence="13">
    <location>
        <position position="270"/>
    </location>
    <ligand>
        <name>Zn(2+)</name>
        <dbReference type="ChEBI" id="CHEBI:29105"/>
        <note>catalytic</note>
    </ligand>
</feature>
<dbReference type="GO" id="GO:0005737">
    <property type="term" value="C:cytoplasm"/>
    <property type="evidence" value="ECO:0007669"/>
    <property type="project" value="UniProtKB-SubCell"/>
</dbReference>
<keyword evidence="11 13" id="KW-0030">Aminoacyl-tRNA synthetase</keyword>
<dbReference type="Pfam" id="PF03129">
    <property type="entry name" value="HGTP_anticodon"/>
    <property type="match status" value="1"/>
</dbReference>
<accession>A0A2H0XX71</accession>
<evidence type="ECO:0000256" key="2">
    <source>
        <dbReference type="ARBA" id="ARBA00022490"/>
    </source>
</evidence>
<dbReference type="Gene3D" id="3.30.54.20">
    <property type="match status" value="1"/>
</dbReference>
<keyword evidence="7 13" id="KW-0862">Zinc</keyword>
<evidence type="ECO:0000256" key="13">
    <source>
        <dbReference type="HAMAP-Rule" id="MF_00184"/>
    </source>
</evidence>
<organism evidence="15 16">
    <name type="scientific">Candidatus Saganbacteria bacterium CG08_land_8_20_14_0_20_45_16</name>
    <dbReference type="NCBI Taxonomy" id="2014293"/>
    <lineage>
        <taxon>Bacteria</taxon>
        <taxon>Bacillati</taxon>
        <taxon>Saganbacteria</taxon>
    </lineage>
</organism>
<dbReference type="InterPro" id="IPR006195">
    <property type="entry name" value="aa-tRNA-synth_II"/>
</dbReference>
<dbReference type="InterPro" id="IPR004154">
    <property type="entry name" value="Anticodon-bd"/>
</dbReference>
<keyword evidence="3 13" id="KW-0820">tRNA-binding</keyword>
<comment type="cofactor">
    <cofactor evidence="13">
        <name>Zn(2+)</name>
        <dbReference type="ChEBI" id="CHEBI:29105"/>
    </cofactor>
    <text evidence="13">Binds 1 zinc ion per subunit.</text>
</comment>
<feature type="region of interest" description="Catalytic" evidence="13">
    <location>
        <begin position="179"/>
        <end position="470"/>
    </location>
</feature>
<gene>
    <name evidence="13" type="primary">thrS</name>
    <name evidence="15" type="ORF">COT42_05340</name>
</gene>
<evidence type="ECO:0000259" key="14">
    <source>
        <dbReference type="PROSITE" id="PS50862"/>
    </source>
</evidence>
<keyword evidence="2 13" id="KW-0963">Cytoplasm</keyword>
<evidence type="ECO:0000256" key="12">
    <source>
        <dbReference type="ARBA" id="ARBA00049515"/>
    </source>
</evidence>
<keyword evidence="6 13" id="KW-0547">Nucleotide-binding</keyword>
<dbReference type="PANTHER" id="PTHR11451">
    <property type="entry name" value="THREONINE-TRNA LIGASE"/>
    <property type="match status" value="1"/>
</dbReference>
<dbReference type="AlphaFoldDB" id="A0A2H0XX71"/>
<dbReference type="PROSITE" id="PS50862">
    <property type="entry name" value="AA_TRNA_LIGASE_II"/>
    <property type="match status" value="1"/>
</dbReference>
<keyword evidence="5 13" id="KW-0479">Metal-binding</keyword>